<name>A0A0E9W649_ANGAN</name>
<reference evidence="1" key="1">
    <citation type="submission" date="2014-11" db="EMBL/GenBank/DDBJ databases">
        <authorList>
            <person name="Amaro Gonzalez C."/>
        </authorList>
    </citation>
    <scope>NUCLEOTIDE SEQUENCE</scope>
</reference>
<protein>
    <submittedName>
        <fullName evidence="1">Uncharacterized protein</fullName>
    </submittedName>
</protein>
<dbReference type="EMBL" id="GBXM01023629">
    <property type="protein sequence ID" value="JAH84948.1"/>
    <property type="molecule type" value="Transcribed_RNA"/>
</dbReference>
<evidence type="ECO:0000313" key="1">
    <source>
        <dbReference type="EMBL" id="JAH84948.1"/>
    </source>
</evidence>
<dbReference type="AlphaFoldDB" id="A0A0E9W649"/>
<organism evidence="1">
    <name type="scientific">Anguilla anguilla</name>
    <name type="common">European freshwater eel</name>
    <name type="synonym">Muraena anguilla</name>
    <dbReference type="NCBI Taxonomy" id="7936"/>
    <lineage>
        <taxon>Eukaryota</taxon>
        <taxon>Metazoa</taxon>
        <taxon>Chordata</taxon>
        <taxon>Craniata</taxon>
        <taxon>Vertebrata</taxon>
        <taxon>Euteleostomi</taxon>
        <taxon>Actinopterygii</taxon>
        <taxon>Neopterygii</taxon>
        <taxon>Teleostei</taxon>
        <taxon>Anguilliformes</taxon>
        <taxon>Anguillidae</taxon>
        <taxon>Anguilla</taxon>
    </lineage>
</organism>
<accession>A0A0E9W649</accession>
<sequence length="18" mass="2007">MSLVFILQPQQVTISVFG</sequence>
<reference evidence="1" key="2">
    <citation type="journal article" date="2015" name="Fish Shellfish Immunol.">
        <title>Early steps in the European eel (Anguilla anguilla)-Vibrio vulnificus interaction in the gills: Role of the RtxA13 toxin.</title>
        <authorList>
            <person name="Callol A."/>
            <person name="Pajuelo D."/>
            <person name="Ebbesson L."/>
            <person name="Teles M."/>
            <person name="MacKenzie S."/>
            <person name="Amaro C."/>
        </authorList>
    </citation>
    <scope>NUCLEOTIDE SEQUENCE</scope>
</reference>
<proteinExistence type="predicted"/>